<sequence length="93" mass="10880">MVLELLLLMQRQLQTFTMLSDERQIPSVYELYKAGIIRFFATSAAGFRRWDRVLNGDGGKRYGNDRQNSSRIFIHEIPPVTDKRNICTLKLLF</sequence>
<name>A0AAU7RYA7_9HYPH</name>
<accession>A0AAU7RYA7</accession>
<geneLocation type="plasmid" evidence="1">
    <name>unnamed1</name>
</geneLocation>
<proteinExistence type="predicted"/>
<dbReference type="RefSeq" id="WP_349959374.1">
    <property type="nucleotide sequence ID" value="NZ_CP157961.1"/>
</dbReference>
<dbReference type="AlphaFoldDB" id="A0AAU7RYA7"/>
<keyword evidence="1" id="KW-0614">Plasmid</keyword>
<organism evidence="1">
    <name type="scientific">Rhizobium sp. ZPR3</name>
    <dbReference type="NCBI Taxonomy" id="3158967"/>
    <lineage>
        <taxon>Bacteria</taxon>
        <taxon>Pseudomonadati</taxon>
        <taxon>Pseudomonadota</taxon>
        <taxon>Alphaproteobacteria</taxon>
        <taxon>Hyphomicrobiales</taxon>
        <taxon>Rhizobiaceae</taxon>
        <taxon>Rhizobium/Agrobacterium group</taxon>
        <taxon>Rhizobium</taxon>
    </lineage>
</organism>
<protein>
    <submittedName>
        <fullName evidence="1">Uncharacterized protein</fullName>
    </submittedName>
</protein>
<evidence type="ECO:0000313" key="1">
    <source>
        <dbReference type="EMBL" id="XBT95197.1"/>
    </source>
</evidence>
<dbReference type="EMBL" id="CP157961">
    <property type="protein sequence ID" value="XBT95197.1"/>
    <property type="molecule type" value="Genomic_DNA"/>
</dbReference>
<reference evidence="1" key="1">
    <citation type="submission" date="2024-06" db="EMBL/GenBank/DDBJ databases">
        <authorList>
            <person name="Li T."/>
            <person name="Gao R."/>
        </authorList>
    </citation>
    <scope>NUCLEOTIDE SEQUENCE</scope>
    <source>
        <strain evidence="1">ZPR3</strain>
        <plasmid evidence="1">unnamed1</plasmid>
    </source>
</reference>
<gene>
    <name evidence="1" type="ORF">ABM479_24965</name>
</gene>